<evidence type="ECO:0000313" key="3">
    <source>
        <dbReference type="Proteomes" id="UP000887574"/>
    </source>
</evidence>
<comment type="catalytic activity">
    <reaction evidence="1">
        <text>DNA(n) + a 2'-deoxyribonucleoside 5'-triphosphate = DNA(n+1) + diphosphate</text>
        <dbReference type="Rhea" id="RHEA:22508"/>
        <dbReference type="Rhea" id="RHEA-COMP:17339"/>
        <dbReference type="Rhea" id="RHEA-COMP:17340"/>
        <dbReference type="ChEBI" id="CHEBI:33019"/>
        <dbReference type="ChEBI" id="CHEBI:61560"/>
        <dbReference type="ChEBI" id="CHEBI:173112"/>
        <dbReference type="EC" id="2.7.7.7"/>
    </reaction>
</comment>
<reference evidence="4" key="1">
    <citation type="submission" date="2022-11" db="UniProtKB">
        <authorList>
            <consortium name="WormBaseParasite"/>
        </authorList>
    </citation>
    <scope>IDENTIFICATION</scope>
</reference>
<proteinExistence type="predicted"/>
<dbReference type="Gene3D" id="3.30.342.10">
    <property type="entry name" value="DNA Polymerase, chain B, domain 1"/>
    <property type="match status" value="1"/>
</dbReference>
<dbReference type="GO" id="GO:0003887">
    <property type="term" value="F:DNA-directed DNA polymerase activity"/>
    <property type="evidence" value="ECO:0007669"/>
    <property type="project" value="UniProtKB-EC"/>
</dbReference>
<dbReference type="Pfam" id="PF24055">
    <property type="entry name" value="POL3_N"/>
    <property type="match status" value="1"/>
</dbReference>
<dbReference type="InterPro" id="IPR012337">
    <property type="entry name" value="RNaseH-like_sf"/>
</dbReference>
<dbReference type="GO" id="GO:0016035">
    <property type="term" value="C:zeta DNA polymerase complex"/>
    <property type="evidence" value="ECO:0007669"/>
    <property type="project" value="InterPro"/>
</dbReference>
<evidence type="ECO:0000256" key="1">
    <source>
        <dbReference type="ARBA" id="ARBA00049244"/>
    </source>
</evidence>
<dbReference type="GO" id="GO:0042276">
    <property type="term" value="P:error-prone translesion synthesis"/>
    <property type="evidence" value="ECO:0007669"/>
    <property type="project" value="TreeGrafter"/>
</dbReference>
<dbReference type="PANTHER" id="PTHR45812:SF1">
    <property type="entry name" value="DNA POLYMERASE ZETA CATALYTIC SUBUNIT"/>
    <property type="match status" value="1"/>
</dbReference>
<evidence type="ECO:0000259" key="2">
    <source>
        <dbReference type="Pfam" id="PF24055"/>
    </source>
</evidence>
<organism evidence="3 4">
    <name type="scientific">Ditylenchus dipsaci</name>
    <dbReference type="NCBI Taxonomy" id="166011"/>
    <lineage>
        <taxon>Eukaryota</taxon>
        <taxon>Metazoa</taxon>
        <taxon>Ecdysozoa</taxon>
        <taxon>Nematoda</taxon>
        <taxon>Chromadorea</taxon>
        <taxon>Rhabditida</taxon>
        <taxon>Tylenchina</taxon>
        <taxon>Tylenchomorpha</taxon>
        <taxon>Sphaerularioidea</taxon>
        <taxon>Anguinidae</taxon>
        <taxon>Anguininae</taxon>
        <taxon>Ditylenchus</taxon>
    </lineage>
</organism>
<dbReference type="GO" id="GO:0005634">
    <property type="term" value="C:nucleus"/>
    <property type="evidence" value="ECO:0007669"/>
    <property type="project" value="TreeGrafter"/>
</dbReference>
<dbReference type="PANTHER" id="PTHR45812">
    <property type="entry name" value="DNA POLYMERASE ZETA CATALYTIC SUBUNIT"/>
    <property type="match status" value="1"/>
</dbReference>
<dbReference type="Proteomes" id="UP000887574">
    <property type="component" value="Unplaced"/>
</dbReference>
<dbReference type="InterPro" id="IPR056435">
    <property type="entry name" value="DPOD/Z_N"/>
</dbReference>
<evidence type="ECO:0000313" key="4">
    <source>
        <dbReference type="WBParaSite" id="jg563"/>
    </source>
</evidence>
<keyword evidence="3" id="KW-1185">Reference proteome</keyword>
<sequence length="206" mass="23189">MWPDSDATDVLHAFADLCRNQNATGFDFHMIARVIMEYLHRKCEGLICFFGVTQAGNSICGNVRGYRPYFYIKKMAPLPAKRSSNQPPAVAKKRKNAYEPEIKRKFESKPAQLDFDSRVPFQAFNLPTATSKVLGKLVQKKSQLACIHPWVPSYTQKLVTDIEMVKGSSLYGYSLTESTLFLKIYLVSPRVVSSCCKALPSIAKSH</sequence>
<protein>
    <submittedName>
        <fullName evidence="4">DNA-directed DNA polymerase family B exonuclease domain-containing protein</fullName>
    </submittedName>
</protein>
<dbReference type="WBParaSite" id="jg563">
    <property type="protein sequence ID" value="jg563"/>
    <property type="gene ID" value="jg563"/>
</dbReference>
<dbReference type="SUPFAM" id="SSF53098">
    <property type="entry name" value="Ribonuclease H-like"/>
    <property type="match status" value="1"/>
</dbReference>
<dbReference type="GO" id="GO:0000724">
    <property type="term" value="P:double-strand break repair via homologous recombination"/>
    <property type="evidence" value="ECO:0007669"/>
    <property type="project" value="TreeGrafter"/>
</dbReference>
<accession>A0A915EFU9</accession>
<dbReference type="AlphaFoldDB" id="A0A915EFU9"/>
<name>A0A915EFU9_9BILA</name>
<dbReference type="InterPro" id="IPR030559">
    <property type="entry name" value="PolZ_Rev3"/>
</dbReference>
<feature type="domain" description="DNA polymerase delta/zeta catalytic subunit N-terminal" evidence="2">
    <location>
        <begin position="155"/>
        <end position="192"/>
    </location>
</feature>